<dbReference type="EMBL" id="BMAV01027619">
    <property type="protein sequence ID" value="GFS60917.1"/>
    <property type="molecule type" value="Genomic_DNA"/>
</dbReference>
<organism evidence="1 2">
    <name type="scientific">Trichonephila inaurata madagascariensis</name>
    <dbReference type="NCBI Taxonomy" id="2747483"/>
    <lineage>
        <taxon>Eukaryota</taxon>
        <taxon>Metazoa</taxon>
        <taxon>Ecdysozoa</taxon>
        <taxon>Arthropoda</taxon>
        <taxon>Chelicerata</taxon>
        <taxon>Arachnida</taxon>
        <taxon>Araneae</taxon>
        <taxon>Araneomorphae</taxon>
        <taxon>Entelegynae</taxon>
        <taxon>Araneoidea</taxon>
        <taxon>Nephilidae</taxon>
        <taxon>Trichonephila</taxon>
        <taxon>Trichonephila inaurata</taxon>
    </lineage>
</organism>
<reference evidence="1" key="1">
    <citation type="submission" date="2020-08" db="EMBL/GenBank/DDBJ databases">
        <title>Multicomponent nature underlies the extraordinary mechanical properties of spider dragline silk.</title>
        <authorList>
            <person name="Kono N."/>
            <person name="Nakamura H."/>
            <person name="Mori M."/>
            <person name="Yoshida Y."/>
            <person name="Ohtoshi R."/>
            <person name="Malay A.D."/>
            <person name="Moran D.A.P."/>
            <person name="Tomita M."/>
            <person name="Numata K."/>
            <person name="Arakawa K."/>
        </authorList>
    </citation>
    <scope>NUCLEOTIDE SEQUENCE</scope>
</reference>
<sequence>MRKADIDEKGRLFSMFCSQTRFSFPFCRAKVPDLRILCQVDLLYQFSPDEIHGLIGADVLVWTTKEELEKFVEELKQSLAPLNLNFEGGSTVHSDPECYDLLPPEGKSISVLGLRWHLKTDSLTIDLRDCVEDDTPVTKGKNFVNRP</sequence>
<evidence type="ECO:0000313" key="2">
    <source>
        <dbReference type="Proteomes" id="UP000886998"/>
    </source>
</evidence>
<evidence type="ECO:0000313" key="1">
    <source>
        <dbReference type="EMBL" id="GFS60917.1"/>
    </source>
</evidence>
<keyword evidence="2" id="KW-1185">Reference proteome</keyword>
<dbReference type="AlphaFoldDB" id="A0A8X6MKS8"/>
<comment type="caution">
    <text evidence="1">The sequence shown here is derived from an EMBL/GenBank/DDBJ whole genome shotgun (WGS) entry which is preliminary data.</text>
</comment>
<protein>
    <submittedName>
        <fullName evidence="1">Uncharacterized protein</fullName>
    </submittedName>
</protein>
<name>A0A8X6MKS8_9ARAC</name>
<proteinExistence type="predicted"/>
<gene>
    <name evidence="1" type="ORF">TNIN_71571</name>
</gene>
<dbReference type="Proteomes" id="UP000886998">
    <property type="component" value="Unassembled WGS sequence"/>
</dbReference>
<accession>A0A8X6MKS8</accession>
<dbReference type="OrthoDB" id="5872779at2759"/>